<feature type="non-terminal residue" evidence="9">
    <location>
        <position position="1"/>
    </location>
</feature>
<evidence type="ECO:0000256" key="1">
    <source>
        <dbReference type="ARBA" id="ARBA00002738"/>
    </source>
</evidence>
<proteinExistence type="inferred from homology"/>
<reference evidence="9" key="1">
    <citation type="journal article" date="2020" name="Stud. Mycol.">
        <title>101 Dothideomycetes genomes: a test case for predicting lifestyles and emergence of pathogens.</title>
        <authorList>
            <person name="Haridas S."/>
            <person name="Albert R."/>
            <person name="Binder M."/>
            <person name="Bloem J."/>
            <person name="Labutti K."/>
            <person name="Salamov A."/>
            <person name="Andreopoulos B."/>
            <person name="Baker S."/>
            <person name="Barry K."/>
            <person name="Bills G."/>
            <person name="Bluhm B."/>
            <person name="Cannon C."/>
            <person name="Castanera R."/>
            <person name="Culley D."/>
            <person name="Daum C."/>
            <person name="Ezra D."/>
            <person name="Gonzalez J."/>
            <person name="Henrissat B."/>
            <person name="Kuo A."/>
            <person name="Liang C."/>
            <person name="Lipzen A."/>
            <person name="Lutzoni F."/>
            <person name="Magnuson J."/>
            <person name="Mondo S."/>
            <person name="Nolan M."/>
            <person name="Ohm R."/>
            <person name="Pangilinan J."/>
            <person name="Park H.-J."/>
            <person name="Ramirez L."/>
            <person name="Alfaro M."/>
            <person name="Sun H."/>
            <person name="Tritt A."/>
            <person name="Yoshinaga Y."/>
            <person name="Zwiers L.-H."/>
            <person name="Turgeon B."/>
            <person name="Goodwin S."/>
            <person name="Spatafora J."/>
            <person name="Crous P."/>
            <person name="Grigoriev I."/>
        </authorList>
    </citation>
    <scope>NUCLEOTIDE SEQUENCE</scope>
    <source>
        <strain evidence="9">CBS 122681</strain>
    </source>
</reference>
<evidence type="ECO:0000256" key="4">
    <source>
        <dbReference type="ARBA" id="ARBA00009461"/>
    </source>
</evidence>
<keyword evidence="10" id="KW-1185">Reference proteome</keyword>
<dbReference type="SMART" id="SM01312">
    <property type="entry name" value="RTC4"/>
    <property type="match status" value="1"/>
</dbReference>
<dbReference type="GO" id="GO:0005634">
    <property type="term" value="C:nucleus"/>
    <property type="evidence" value="ECO:0007669"/>
    <property type="project" value="UniProtKB-SubCell"/>
</dbReference>
<keyword evidence="7" id="KW-0539">Nucleus</keyword>
<keyword evidence="6" id="KW-0963">Cytoplasm</keyword>
<dbReference type="AlphaFoldDB" id="A0A6A6SJB4"/>
<evidence type="ECO:0000313" key="9">
    <source>
        <dbReference type="EMBL" id="KAF2647896.1"/>
    </source>
</evidence>
<dbReference type="Pfam" id="PF14474">
    <property type="entry name" value="RTC4"/>
    <property type="match status" value="1"/>
</dbReference>
<dbReference type="EMBL" id="MU004573">
    <property type="protein sequence ID" value="KAF2647896.1"/>
    <property type="molecule type" value="Genomic_DNA"/>
</dbReference>
<organism evidence="9 10">
    <name type="scientific">Lophiostoma macrostomum CBS 122681</name>
    <dbReference type="NCBI Taxonomy" id="1314788"/>
    <lineage>
        <taxon>Eukaryota</taxon>
        <taxon>Fungi</taxon>
        <taxon>Dikarya</taxon>
        <taxon>Ascomycota</taxon>
        <taxon>Pezizomycotina</taxon>
        <taxon>Dothideomycetes</taxon>
        <taxon>Pleosporomycetidae</taxon>
        <taxon>Pleosporales</taxon>
        <taxon>Lophiostomataceae</taxon>
        <taxon>Lophiostoma</taxon>
    </lineage>
</organism>
<comment type="subcellular location">
    <subcellularLocation>
        <location evidence="3">Cytoplasm</location>
    </subcellularLocation>
    <subcellularLocation>
        <location evidence="2">Nucleus</location>
    </subcellularLocation>
</comment>
<evidence type="ECO:0000313" key="10">
    <source>
        <dbReference type="Proteomes" id="UP000799324"/>
    </source>
</evidence>
<dbReference type="OrthoDB" id="128308at2759"/>
<evidence type="ECO:0000259" key="8">
    <source>
        <dbReference type="SMART" id="SM01312"/>
    </source>
</evidence>
<feature type="non-terminal residue" evidence="9">
    <location>
        <position position="196"/>
    </location>
</feature>
<dbReference type="InterPro" id="IPR028094">
    <property type="entry name" value="RTC4_C"/>
</dbReference>
<dbReference type="InterPro" id="IPR039024">
    <property type="entry name" value="RTC4"/>
</dbReference>
<evidence type="ECO:0000256" key="2">
    <source>
        <dbReference type="ARBA" id="ARBA00004123"/>
    </source>
</evidence>
<sequence length="196" mass="22573">KCPLCETPVSQSLYWSWWKGKKMSVHQRSLFCHEHRKRTAQAEYTKRGYPSIDWAALPQRIETHHPRLIDVLRNETGSRKSTFREAHRQRMLAGDRTTVRALLQRDELLESKTGYYGPRGRRAFMEIITLQLADVIREAVERDEVVSWGGMASFVQSVLVPEVAVQLVMQDLGVGERVAVEVLRESREVGALVNEE</sequence>
<comment type="similarity">
    <text evidence="4">Belongs to the RTC4 family.</text>
</comment>
<dbReference type="GO" id="GO:0005737">
    <property type="term" value="C:cytoplasm"/>
    <property type="evidence" value="ECO:0007669"/>
    <property type="project" value="UniProtKB-SubCell"/>
</dbReference>
<dbReference type="Proteomes" id="UP000799324">
    <property type="component" value="Unassembled WGS sequence"/>
</dbReference>
<protein>
    <recommendedName>
        <fullName evidence="5">Restriction of telomere capping protein 4</fullName>
    </recommendedName>
</protein>
<dbReference type="PANTHER" id="PTHR41391">
    <property type="entry name" value="RESTRICTION OF TELOMERE CAPPING PROTEIN 4"/>
    <property type="match status" value="1"/>
</dbReference>
<name>A0A6A6SJB4_9PLEO</name>
<comment type="function">
    <text evidence="1">May be involved in a process influencing telomere capping.</text>
</comment>
<evidence type="ECO:0000256" key="6">
    <source>
        <dbReference type="ARBA" id="ARBA00022490"/>
    </source>
</evidence>
<evidence type="ECO:0000256" key="7">
    <source>
        <dbReference type="ARBA" id="ARBA00023242"/>
    </source>
</evidence>
<evidence type="ECO:0000256" key="5">
    <source>
        <dbReference type="ARBA" id="ARBA00015162"/>
    </source>
</evidence>
<feature type="domain" description="Restriction of telomere capping protein 4 C-terminal" evidence="8">
    <location>
        <begin position="71"/>
        <end position="196"/>
    </location>
</feature>
<gene>
    <name evidence="9" type="ORF">K491DRAFT_578932</name>
</gene>
<evidence type="ECO:0000256" key="3">
    <source>
        <dbReference type="ARBA" id="ARBA00004496"/>
    </source>
</evidence>
<dbReference type="PANTHER" id="PTHR41391:SF1">
    <property type="entry name" value="RESTRICTION OF TELOMERE CAPPING PROTEIN 4"/>
    <property type="match status" value="1"/>
</dbReference>
<accession>A0A6A6SJB4</accession>